<keyword evidence="2" id="KW-0813">Transport</keyword>
<dbReference type="EMBL" id="JAVHUL010000001">
    <property type="protein sequence ID" value="MDQ7916101.1"/>
    <property type="molecule type" value="Genomic_DNA"/>
</dbReference>
<keyword evidence="5" id="KW-0472">Membrane</keyword>
<evidence type="ECO:0000313" key="8">
    <source>
        <dbReference type="EMBL" id="MDQ7916101.1"/>
    </source>
</evidence>
<evidence type="ECO:0000256" key="1">
    <source>
        <dbReference type="ARBA" id="ARBA00004571"/>
    </source>
</evidence>
<sequence>MQRISLSKVFIYSIAFLVTGAVFAQEDEEGDIDTERLIIVKPYSPTVSDAFKVKQMPVINDSTERRKKAVVYDIFSFPVASTFTPAKGKAEGVTRKAMPRLYDNYASLGFGNYSNVAAEFYSTINLDRGKEVSIGLVHNSSQGGIDEARLDDKYYDTGVEIGYKTQGRDLTWGVDAGFQHQLYNWYGIPDYFQPDETELAQMDPQHSYYAATVGAHLDMEEGVFDGAKLKYRRFGDNFGSGENHVKWISDLEFPVVDQVIGTEVSFDFVNGNFDKGYENLPVTNQYGFFNMGIAPSIQIGNEDLSVNLGAQLVYSMDIENEDNNLFLYPRVSGSYRVSGDYFIAYAGAEGELKQNTYYEFAQQNPFVSPTLSVAPTDKQYDIYLGGKGKFSDHASYNIRGSYTSEANKPMFLHNPYVEASAPKEGYENFNSFGVVYDDVTTLSFFGELQFSLNKDVSLRINGTYNNYSADEQEEVWNLPELEGSLALDYQITEKWFAGASVFAVGERDVFLDFQGLSNTYQTKGKMDAYIDANLRVGYKINDRLSLFLRGNNLLTENYRPWLGYPTQGIQVMGGVSYQFDW</sequence>
<evidence type="ECO:0000256" key="3">
    <source>
        <dbReference type="ARBA" id="ARBA00022452"/>
    </source>
</evidence>
<organism evidence="8 9">
    <name type="scientific">Mesonia profundi</name>
    <dbReference type="NCBI Taxonomy" id="3070998"/>
    <lineage>
        <taxon>Bacteria</taxon>
        <taxon>Pseudomonadati</taxon>
        <taxon>Bacteroidota</taxon>
        <taxon>Flavobacteriia</taxon>
        <taxon>Flavobacteriales</taxon>
        <taxon>Flavobacteriaceae</taxon>
        <taxon>Mesonia</taxon>
    </lineage>
</organism>
<keyword evidence="8" id="KW-0675">Receptor</keyword>
<comment type="caution">
    <text evidence="8">The sequence shown here is derived from an EMBL/GenBank/DDBJ whole genome shotgun (WGS) entry which is preliminary data.</text>
</comment>
<keyword evidence="3" id="KW-1134">Transmembrane beta strand</keyword>
<evidence type="ECO:0000256" key="6">
    <source>
        <dbReference type="ARBA" id="ARBA00023237"/>
    </source>
</evidence>
<dbReference type="PANTHER" id="PTHR30069:SF40">
    <property type="entry name" value="TONB-DEPENDENT RECEPTOR NMB0964-RELATED"/>
    <property type="match status" value="1"/>
</dbReference>
<dbReference type="Gene3D" id="2.40.170.20">
    <property type="entry name" value="TonB-dependent receptor, beta-barrel domain"/>
    <property type="match status" value="1"/>
</dbReference>
<dbReference type="InterPro" id="IPR036942">
    <property type="entry name" value="Beta-barrel_TonB_sf"/>
</dbReference>
<keyword evidence="7" id="KW-0732">Signal</keyword>
<keyword evidence="6" id="KW-0998">Cell outer membrane</keyword>
<dbReference type="PANTHER" id="PTHR30069">
    <property type="entry name" value="TONB-DEPENDENT OUTER MEMBRANE RECEPTOR"/>
    <property type="match status" value="1"/>
</dbReference>
<dbReference type="InterPro" id="IPR039426">
    <property type="entry name" value="TonB-dep_rcpt-like"/>
</dbReference>
<evidence type="ECO:0000256" key="5">
    <source>
        <dbReference type="ARBA" id="ARBA00023136"/>
    </source>
</evidence>
<proteinExistence type="predicted"/>
<dbReference type="RefSeq" id="WP_308862709.1">
    <property type="nucleotide sequence ID" value="NZ_JAVHUL010000001.1"/>
</dbReference>
<feature type="signal peptide" evidence="7">
    <location>
        <begin position="1"/>
        <end position="24"/>
    </location>
</feature>
<keyword evidence="4" id="KW-0812">Transmembrane</keyword>
<reference evidence="8 9" key="1">
    <citation type="submission" date="2023-08" db="EMBL/GenBank/DDBJ databases">
        <title>Mesonia sp. MT50, isolated from deep-sea sediment of the Mariana Trench.</title>
        <authorList>
            <person name="Fu H."/>
        </authorList>
    </citation>
    <scope>NUCLEOTIDE SEQUENCE [LARGE SCALE GENOMIC DNA]</scope>
    <source>
        <strain evidence="8 9">MT50</strain>
    </source>
</reference>
<dbReference type="Proteomes" id="UP001230915">
    <property type="component" value="Unassembled WGS sequence"/>
</dbReference>
<evidence type="ECO:0000256" key="2">
    <source>
        <dbReference type="ARBA" id="ARBA00022448"/>
    </source>
</evidence>
<name>A0ABU0ZYP4_9FLAO</name>
<evidence type="ECO:0000256" key="7">
    <source>
        <dbReference type="SAM" id="SignalP"/>
    </source>
</evidence>
<accession>A0ABU0ZYP4</accession>
<feature type="chain" id="PRO_5047454137" evidence="7">
    <location>
        <begin position="25"/>
        <end position="581"/>
    </location>
</feature>
<evidence type="ECO:0000256" key="4">
    <source>
        <dbReference type="ARBA" id="ARBA00022692"/>
    </source>
</evidence>
<comment type="subcellular location">
    <subcellularLocation>
        <location evidence="1">Cell outer membrane</location>
        <topology evidence="1">Multi-pass membrane protein</topology>
    </subcellularLocation>
</comment>
<gene>
    <name evidence="8" type="ORF">RBU60_00800</name>
</gene>
<evidence type="ECO:0000313" key="9">
    <source>
        <dbReference type="Proteomes" id="UP001230915"/>
    </source>
</evidence>
<protein>
    <submittedName>
        <fullName evidence="8">TonB-dependent receptor</fullName>
    </submittedName>
</protein>
<dbReference type="SUPFAM" id="SSF56935">
    <property type="entry name" value="Porins"/>
    <property type="match status" value="1"/>
</dbReference>
<keyword evidence="9" id="KW-1185">Reference proteome</keyword>